<reference evidence="2" key="1">
    <citation type="submission" date="2014-03" db="EMBL/GenBank/DDBJ databases">
        <authorList>
            <person name="Urmite Genomes U."/>
        </authorList>
    </citation>
    <scope>NUCLEOTIDE SEQUENCE [LARGE SCALE GENOMIC DNA]</scope>
    <source>
        <strain evidence="2">HD-03</strain>
    </source>
</reference>
<organism evidence="1 2">
    <name type="scientific">Halobacillus karajensis</name>
    <dbReference type="NCBI Taxonomy" id="195088"/>
    <lineage>
        <taxon>Bacteria</taxon>
        <taxon>Bacillati</taxon>
        <taxon>Bacillota</taxon>
        <taxon>Bacilli</taxon>
        <taxon>Bacillales</taxon>
        <taxon>Bacillaceae</taxon>
        <taxon>Halobacillus</taxon>
    </lineage>
</organism>
<dbReference type="Proteomes" id="UP000028868">
    <property type="component" value="Unassembled WGS sequence"/>
</dbReference>
<comment type="caution">
    <text evidence="1">The sequence shown here is derived from an EMBL/GenBank/DDBJ whole genome shotgun (WGS) entry which is preliminary data.</text>
</comment>
<dbReference type="AlphaFoldDB" id="A0A059NYW2"/>
<reference evidence="1 2" key="2">
    <citation type="submission" date="2014-05" db="EMBL/GenBank/DDBJ databases">
        <title>Draft genome sequence of Halobacillus karajensis HK-03.</title>
        <authorList>
            <person name="Khelaifia S."/>
            <person name="Croce O."/>
            <person name="Lagier J.C."/>
            <person name="Raoult D."/>
        </authorList>
    </citation>
    <scope>NUCLEOTIDE SEQUENCE [LARGE SCALE GENOMIC DNA]</scope>
    <source>
        <strain evidence="1 2">HD-03</strain>
    </source>
</reference>
<accession>A0A059NYW2</accession>
<gene>
    <name evidence="1" type="ORF">BN983_00922</name>
</gene>
<proteinExistence type="predicted"/>
<evidence type="ECO:0000313" key="1">
    <source>
        <dbReference type="EMBL" id="CDQ22707.1"/>
    </source>
</evidence>
<sequence length="60" mass="7041">MKCKECPYIIERLKQQEETIAQLVDIIGSTNRRLMELDQRQPGVEHQVARERSSLFIPSK</sequence>
<protein>
    <submittedName>
        <fullName evidence="1">Uncharacterized protein</fullName>
    </submittedName>
</protein>
<name>A0A059NYW2_9BACI</name>
<keyword evidence="2" id="KW-1185">Reference proteome</keyword>
<evidence type="ECO:0000313" key="2">
    <source>
        <dbReference type="Proteomes" id="UP000028868"/>
    </source>
</evidence>
<dbReference type="RefSeq" id="WP_035506118.1">
    <property type="nucleotide sequence ID" value="NZ_CCDH010000001.1"/>
</dbReference>
<dbReference type="EMBL" id="CCDI010000001">
    <property type="protein sequence ID" value="CDQ22707.1"/>
    <property type="molecule type" value="Genomic_DNA"/>
</dbReference>